<evidence type="ECO:0000256" key="9">
    <source>
        <dbReference type="ARBA" id="ARBA00048721"/>
    </source>
</evidence>
<reference evidence="12 13" key="1">
    <citation type="submission" date="2012-06" db="EMBL/GenBank/DDBJ databases">
        <title>Finished chromosome of genome of Microcoleus sp. PCC 7113.</title>
        <authorList>
            <consortium name="US DOE Joint Genome Institute"/>
            <person name="Gugger M."/>
            <person name="Coursin T."/>
            <person name="Rippka R."/>
            <person name="Tandeau De Marsac N."/>
            <person name="Huntemann M."/>
            <person name="Wei C.-L."/>
            <person name="Han J."/>
            <person name="Detter J.C."/>
            <person name="Han C."/>
            <person name="Tapia R."/>
            <person name="Chen A."/>
            <person name="Kyrpides N."/>
            <person name="Mavromatis K."/>
            <person name="Markowitz V."/>
            <person name="Szeto E."/>
            <person name="Ivanova N."/>
            <person name="Pagani I."/>
            <person name="Pati A."/>
            <person name="Goodwin L."/>
            <person name="Nordberg H.P."/>
            <person name="Cantor M.N."/>
            <person name="Hua S.X."/>
            <person name="Woyke T."/>
            <person name="Kerfeld C.A."/>
        </authorList>
    </citation>
    <scope>NUCLEOTIDE SEQUENCE [LARGE SCALE GENOMIC DNA]</scope>
    <source>
        <strain evidence="12 13">PCC 7113</strain>
    </source>
</reference>
<evidence type="ECO:0000256" key="10">
    <source>
        <dbReference type="HAMAP-Rule" id="MF_00244"/>
    </source>
</evidence>
<dbReference type="UniPathway" id="UPA00253">
    <property type="reaction ID" value="UER00332"/>
</dbReference>
<dbReference type="NCBIfam" id="TIGR00125">
    <property type="entry name" value="cyt_tran_rel"/>
    <property type="match status" value="1"/>
</dbReference>
<dbReference type="GO" id="GO:0004515">
    <property type="term" value="F:nicotinate-nucleotide adenylyltransferase activity"/>
    <property type="evidence" value="ECO:0007669"/>
    <property type="project" value="UniProtKB-UniRule"/>
</dbReference>
<dbReference type="RefSeq" id="WP_015182058.1">
    <property type="nucleotide sequence ID" value="NC_019738.1"/>
</dbReference>
<evidence type="ECO:0000256" key="8">
    <source>
        <dbReference type="ARBA" id="ARBA00023027"/>
    </source>
</evidence>
<keyword evidence="4 10" id="KW-0808">Transferase</keyword>
<evidence type="ECO:0000313" key="12">
    <source>
        <dbReference type="EMBL" id="AFZ17906.1"/>
    </source>
</evidence>
<evidence type="ECO:0000259" key="11">
    <source>
        <dbReference type="Pfam" id="PF01467"/>
    </source>
</evidence>
<dbReference type="eggNOG" id="COG1057">
    <property type="taxonomic scope" value="Bacteria"/>
</dbReference>
<evidence type="ECO:0000256" key="5">
    <source>
        <dbReference type="ARBA" id="ARBA00022695"/>
    </source>
</evidence>
<dbReference type="OrthoDB" id="5295945at2"/>
<dbReference type="InterPro" id="IPR004821">
    <property type="entry name" value="Cyt_trans-like"/>
</dbReference>
<comment type="catalytic activity">
    <reaction evidence="9 10">
        <text>nicotinate beta-D-ribonucleotide + ATP + H(+) = deamido-NAD(+) + diphosphate</text>
        <dbReference type="Rhea" id="RHEA:22860"/>
        <dbReference type="ChEBI" id="CHEBI:15378"/>
        <dbReference type="ChEBI" id="CHEBI:30616"/>
        <dbReference type="ChEBI" id="CHEBI:33019"/>
        <dbReference type="ChEBI" id="CHEBI:57502"/>
        <dbReference type="ChEBI" id="CHEBI:58437"/>
        <dbReference type="EC" id="2.7.7.18"/>
    </reaction>
</comment>
<keyword evidence="13" id="KW-1185">Reference proteome</keyword>
<evidence type="ECO:0000256" key="7">
    <source>
        <dbReference type="ARBA" id="ARBA00022840"/>
    </source>
</evidence>
<dbReference type="PATRIC" id="fig|1173027.3.peg.2286"/>
<keyword evidence="6 10" id="KW-0547">Nucleotide-binding</keyword>
<feature type="domain" description="Cytidyltransferase-like" evidence="11">
    <location>
        <begin position="6"/>
        <end position="192"/>
    </location>
</feature>
<comment type="pathway">
    <text evidence="2 10">Cofactor biosynthesis; NAD(+) biosynthesis; deamido-NAD(+) from nicotinate D-ribonucleotide: step 1/1.</text>
</comment>
<comment type="function">
    <text evidence="1 10">Catalyzes the reversible adenylation of nicotinate mononucleotide (NaMN) to nicotinic acid adenine dinucleotide (NaAD).</text>
</comment>
<dbReference type="InterPro" id="IPR014729">
    <property type="entry name" value="Rossmann-like_a/b/a_fold"/>
</dbReference>
<sequence>MERIAILGGTFDPVHWGHLMIAETALSQLEVERVIWVPVHRPPHKHGRCYKHRRLMVEIAIAQNPAFVLDPRQANHTEPDYAIDTLADLQDTYPNRQWFWIVGLDAFQTLPRWYCRERLIPACDWLVAPRTLAMTSTDGVVSTRTSYSQGIDPQSSWLCQQVAEQLKSQNILIRWQMLHMPPMSISSSLIRQYCSQGHSLRDWVPEGVRAYITTHNLYVEN</sequence>
<keyword evidence="5 10" id="KW-0548">Nucleotidyltransferase</keyword>
<gene>
    <name evidence="10" type="primary">nadD</name>
    <name evidence="12" type="ORF">Mic7113_2089</name>
</gene>
<dbReference type="NCBIfam" id="TIGR00482">
    <property type="entry name" value="nicotinate (nicotinamide) nucleotide adenylyltransferase"/>
    <property type="match status" value="1"/>
</dbReference>
<dbReference type="HOGENOM" id="CLU_069765_0_1_3"/>
<dbReference type="EMBL" id="CP003630">
    <property type="protein sequence ID" value="AFZ17906.1"/>
    <property type="molecule type" value="Genomic_DNA"/>
</dbReference>
<dbReference type="CDD" id="cd02165">
    <property type="entry name" value="NMNAT"/>
    <property type="match status" value="1"/>
</dbReference>
<evidence type="ECO:0000256" key="1">
    <source>
        <dbReference type="ARBA" id="ARBA00002324"/>
    </source>
</evidence>
<dbReference type="Pfam" id="PF01467">
    <property type="entry name" value="CTP_transf_like"/>
    <property type="match status" value="1"/>
</dbReference>
<evidence type="ECO:0000256" key="6">
    <source>
        <dbReference type="ARBA" id="ARBA00022741"/>
    </source>
</evidence>
<evidence type="ECO:0000256" key="2">
    <source>
        <dbReference type="ARBA" id="ARBA00005019"/>
    </source>
</evidence>
<comment type="similarity">
    <text evidence="10">Belongs to the NadD family.</text>
</comment>
<dbReference type="GO" id="GO:0009435">
    <property type="term" value="P:NAD+ biosynthetic process"/>
    <property type="evidence" value="ECO:0007669"/>
    <property type="project" value="UniProtKB-UniRule"/>
</dbReference>
<evidence type="ECO:0000313" key="13">
    <source>
        <dbReference type="Proteomes" id="UP000010471"/>
    </source>
</evidence>
<dbReference type="STRING" id="1173027.Mic7113_2089"/>
<dbReference type="Gene3D" id="3.40.50.620">
    <property type="entry name" value="HUPs"/>
    <property type="match status" value="1"/>
</dbReference>
<keyword evidence="7 10" id="KW-0067">ATP-binding</keyword>
<dbReference type="HAMAP" id="MF_00244">
    <property type="entry name" value="NaMN_adenylyltr"/>
    <property type="match status" value="1"/>
</dbReference>
<dbReference type="GO" id="GO:0005524">
    <property type="term" value="F:ATP binding"/>
    <property type="evidence" value="ECO:0007669"/>
    <property type="project" value="UniProtKB-KW"/>
</dbReference>
<dbReference type="SUPFAM" id="SSF52374">
    <property type="entry name" value="Nucleotidylyl transferase"/>
    <property type="match status" value="1"/>
</dbReference>
<dbReference type="InterPro" id="IPR005248">
    <property type="entry name" value="NadD/NMNAT"/>
</dbReference>
<keyword evidence="3 10" id="KW-0662">Pyridine nucleotide biosynthesis</keyword>
<dbReference type="AlphaFoldDB" id="K9WDM2"/>
<dbReference type="PANTHER" id="PTHR39321:SF3">
    <property type="entry name" value="PHOSPHOPANTETHEINE ADENYLYLTRANSFERASE"/>
    <property type="match status" value="1"/>
</dbReference>
<dbReference type="PANTHER" id="PTHR39321">
    <property type="entry name" value="NICOTINATE-NUCLEOTIDE ADENYLYLTRANSFERASE-RELATED"/>
    <property type="match status" value="1"/>
</dbReference>
<organism evidence="12 13">
    <name type="scientific">Allocoleopsis franciscana PCC 7113</name>
    <dbReference type="NCBI Taxonomy" id="1173027"/>
    <lineage>
        <taxon>Bacteria</taxon>
        <taxon>Bacillati</taxon>
        <taxon>Cyanobacteriota</taxon>
        <taxon>Cyanophyceae</taxon>
        <taxon>Coleofasciculales</taxon>
        <taxon>Coleofasciculaceae</taxon>
        <taxon>Allocoleopsis</taxon>
        <taxon>Allocoleopsis franciscana</taxon>
    </lineage>
</organism>
<proteinExistence type="inferred from homology"/>
<name>K9WDM2_9CYAN</name>
<dbReference type="EC" id="2.7.7.18" evidence="10"/>
<dbReference type="Proteomes" id="UP000010471">
    <property type="component" value="Chromosome"/>
</dbReference>
<protein>
    <recommendedName>
        <fullName evidence="10">Probable nicotinate-nucleotide adenylyltransferase</fullName>
        <ecNumber evidence="10">2.7.7.18</ecNumber>
    </recommendedName>
    <alternativeName>
        <fullName evidence="10">Deamido-NAD(+) diphosphorylase</fullName>
    </alternativeName>
    <alternativeName>
        <fullName evidence="10">Deamido-NAD(+) pyrophosphorylase</fullName>
    </alternativeName>
    <alternativeName>
        <fullName evidence="10">Nicotinate mononucleotide adenylyltransferase</fullName>
        <shortName evidence="10">NaMN adenylyltransferase</shortName>
    </alternativeName>
</protein>
<dbReference type="KEGG" id="mic:Mic7113_2089"/>
<accession>K9WDM2</accession>
<evidence type="ECO:0000256" key="3">
    <source>
        <dbReference type="ARBA" id="ARBA00022642"/>
    </source>
</evidence>
<evidence type="ECO:0000256" key="4">
    <source>
        <dbReference type="ARBA" id="ARBA00022679"/>
    </source>
</evidence>
<keyword evidence="8 10" id="KW-0520">NAD</keyword>